<proteinExistence type="predicted"/>
<protein>
    <submittedName>
        <fullName evidence="1">Uncharacterized protein</fullName>
    </submittedName>
</protein>
<dbReference type="AlphaFoldDB" id="A0A9R1BIY6"/>
<dbReference type="EMBL" id="LT934123">
    <property type="protein sequence ID" value="VAI70332.1"/>
    <property type="molecule type" value="Genomic_DNA"/>
</dbReference>
<name>A0A9R1BIY6_TRITD</name>
<dbReference type="Gene3D" id="1.10.10.10">
    <property type="entry name" value="Winged helix-like DNA-binding domain superfamily/Winged helix DNA-binding domain"/>
    <property type="match status" value="1"/>
</dbReference>
<organism evidence="1 2">
    <name type="scientific">Triticum turgidum subsp. durum</name>
    <name type="common">Durum wheat</name>
    <name type="synonym">Triticum durum</name>
    <dbReference type="NCBI Taxonomy" id="4567"/>
    <lineage>
        <taxon>Eukaryota</taxon>
        <taxon>Viridiplantae</taxon>
        <taxon>Streptophyta</taxon>
        <taxon>Embryophyta</taxon>
        <taxon>Tracheophyta</taxon>
        <taxon>Spermatophyta</taxon>
        <taxon>Magnoliopsida</taxon>
        <taxon>Liliopsida</taxon>
        <taxon>Poales</taxon>
        <taxon>Poaceae</taxon>
        <taxon>BOP clade</taxon>
        <taxon>Pooideae</taxon>
        <taxon>Triticodae</taxon>
        <taxon>Triticeae</taxon>
        <taxon>Triticinae</taxon>
        <taxon>Triticum</taxon>
    </lineage>
</organism>
<sequence>MHVHSSMGRGVTEGGIAKDMKRILSLSYYDLPPHLKPCLLYLSIFPEDFSHLELCQGFSSLSSRSLRRRSRVARLTAAWATSLLSSMLRFVCSVRIPAMKRWRQPRLG</sequence>
<evidence type="ECO:0000313" key="2">
    <source>
        <dbReference type="Proteomes" id="UP000324705"/>
    </source>
</evidence>
<dbReference type="Proteomes" id="UP000324705">
    <property type="component" value="Chromosome 7A"/>
</dbReference>
<accession>A0A9R1BIY6</accession>
<evidence type="ECO:0000313" key="1">
    <source>
        <dbReference type="EMBL" id="VAI70332.1"/>
    </source>
</evidence>
<dbReference type="Gramene" id="TRITD7Av1G031980.37">
    <property type="protein sequence ID" value="TRITD7Av1G031980.37"/>
    <property type="gene ID" value="TRITD7Av1G031980"/>
</dbReference>
<reference evidence="1 2" key="1">
    <citation type="submission" date="2017-09" db="EMBL/GenBank/DDBJ databases">
        <authorList>
            <consortium name="International Durum Wheat Genome Sequencing Consortium (IDWGSC)"/>
            <person name="Milanesi L."/>
        </authorList>
    </citation>
    <scope>NUCLEOTIDE SEQUENCE [LARGE SCALE GENOMIC DNA]</scope>
    <source>
        <strain evidence="2">cv. Svevo</strain>
    </source>
</reference>
<keyword evidence="2" id="KW-1185">Reference proteome</keyword>
<gene>
    <name evidence="1" type="ORF">TRITD_7Av1G031980</name>
</gene>
<dbReference type="InterPro" id="IPR036388">
    <property type="entry name" value="WH-like_DNA-bd_sf"/>
</dbReference>